<feature type="compositionally biased region" description="Basic and acidic residues" evidence="3">
    <location>
        <begin position="28"/>
        <end position="37"/>
    </location>
</feature>
<dbReference type="CDD" id="cd03801">
    <property type="entry name" value="GT4_PimA-like"/>
    <property type="match status" value="1"/>
</dbReference>
<keyword evidence="2" id="KW-0808">Transferase</keyword>
<comment type="caution">
    <text evidence="5">The sequence shown here is derived from an EMBL/GenBank/DDBJ whole genome shotgun (WGS) entry which is preliminary data.</text>
</comment>
<accession>A0ABN3SJR7</accession>
<dbReference type="PANTHER" id="PTHR45947:SF3">
    <property type="entry name" value="SULFOQUINOVOSYL TRANSFERASE SQD2"/>
    <property type="match status" value="1"/>
</dbReference>
<sequence>MPPNRNTPHTGPSPHGPLTPHHPLAPYDRQDPYDRHLPLAPYDPYAPRDSARPARPARLSTQYVPHHRYRTLRRVGSLMPQRVPPSPPLPTAFPAPAPPATPVPPPALRPPAAAPAAPTVPPAPPEPAAGTAPLPHRIVFLARRDLGNPAAGGSELLVDRIAGGLTDHGHQVTLLCGGPASTRDYRVVSAGGDAGHFLRVPRQLTRTAGGCDLLVEVCNGLPYLAPLWHRGPTLCLVNHVHTDLWRMRYPAPAARLGRRLEHWALAGTHRGNLMVAVSDSTAAALEDLGVAPDRIRLVHNGVEEPGPLVPEAPEPLFLAMGRLVEYKRIDLLLRLWERVRPVTGGRLVIVGDGPERARLTALAGPDVTFTGRISEQRKHQLLCSAWLLLHPSLVEGWGLVAMEAAARRTPTVGFDIPGLRDSVQDGTTGLLARGESAFAAHWCTLGLSARRRHALGAAAADRAARFRWSRTVRSFRAVATEAYLQPPPGR</sequence>
<feature type="region of interest" description="Disordered" evidence="3">
    <location>
        <begin position="76"/>
        <end position="131"/>
    </location>
</feature>
<evidence type="ECO:0000256" key="3">
    <source>
        <dbReference type="SAM" id="MobiDB-lite"/>
    </source>
</evidence>
<keyword evidence="6" id="KW-1185">Reference proteome</keyword>
<dbReference type="PANTHER" id="PTHR45947">
    <property type="entry name" value="SULFOQUINOVOSYL TRANSFERASE SQD2"/>
    <property type="match status" value="1"/>
</dbReference>
<keyword evidence="1" id="KW-0328">Glycosyltransferase</keyword>
<feature type="region of interest" description="Disordered" evidence="3">
    <location>
        <begin position="1"/>
        <end position="62"/>
    </location>
</feature>
<evidence type="ECO:0000259" key="4">
    <source>
        <dbReference type="Pfam" id="PF13439"/>
    </source>
</evidence>
<feature type="compositionally biased region" description="Polar residues" evidence="3">
    <location>
        <begin position="1"/>
        <end position="10"/>
    </location>
</feature>
<dbReference type="EMBL" id="BAAARK010000022">
    <property type="protein sequence ID" value="GAA2677547.1"/>
    <property type="molecule type" value="Genomic_DNA"/>
</dbReference>
<gene>
    <name evidence="5" type="ORF">GCM10009864_56450</name>
</gene>
<evidence type="ECO:0000256" key="2">
    <source>
        <dbReference type="ARBA" id="ARBA00022679"/>
    </source>
</evidence>
<dbReference type="Pfam" id="PF13692">
    <property type="entry name" value="Glyco_trans_1_4"/>
    <property type="match status" value="1"/>
</dbReference>
<protein>
    <recommendedName>
        <fullName evidence="4">Glycosyltransferase subfamily 4-like N-terminal domain-containing protein</fullName>
    </recommendedName>
</protein>
<feature type="domain" description="Glycosyltransferase subfamily 4-like N-terminal" evidence="4">
    <location>
        <begin position="152"/>
        <end position="303"/>
    </location>
</feature>
<dbReference type="InterPro" id="IPR050194">
    <property type="entry name" value="Glycosyltransferase_grp1"/>
</dbReference>
<evidence type="ECO:0000313" key="6">
    <source>
        <dbReference type="Proteomes" id="UP001500994"/>
    </source>
</evidence>
<evidence type="ECO:0000256" key="1">
    <source>
        <dbReference type="ARBA" id="ARBA00022676"/>
    </source>
</evidence>
<dbReference type="SUPFAM" id="SSF53756">
    <property type="entry name" value="UDP-Glycosyltransferase/glycogen phosphorylase"/>
    <property type="match status" value="1"/>
</dbReference>
<evidence type="ECO:0000313" key="5">
    <source>
        <dbReference type="EMBL" id="GAA2677547.1"/>
    </source>
</evidence>
<feature type="compositionally biased region" description="Low complexity" evidence="3">
    <location>
        <begin position="45"/>
        <end position="58"/>
    </location>
</feature>
<dbReference type="Gene3D" id="3.40.50.2000">
    <property type="entry name" value="Glycogen Phosphorylase B"/>
    <property type="match status" value="2"/>
</dbReference>
<proteinExistence type="predicted"/>
<dbReference type="InterPro" id="IPR028098">
    <property type="entry name" value="Glyco_trans_4-like_N"/>
</dbReference>
<organism evidence="5 6">
    <name type="scientific">Streptomyces lunalinharesii</name>
    <dbReference type="NCBI Taxonomy" id="333384"/>
    <lineage>
        <taxon>Bacteria</taxon>
        <taxon>Bacillati</taxon>
        <taxon>Actinomycetota</taxon>
        <taxon>Actinomycetes</taxon>
        <taxon>Kitasatosporales</taxon>
        <taxon>Streptomycetaceae</taxon>
        <taxon>Streptomyces</taxon>
    </lineage>
</organism>
<dbReference type="Pfam" id="PF13439">
    <property type="entry name" value="Glyco_transf_4"/>
    <property type="match status" value="1"/>
</dbReference>
<reference evidence="5 6" key="1">
    <citation type="journal article" date="2019" name="Int. J. Syst. Evol. Microbiol.">
        <title>The Global Catalogue of Microorganisms (GCM) 10K type strain sequencing project: providing services to taxonomists for standard genome sequencing and annotation.</title>
        <authorList>
            <consortium name="The Broad Institute Genomics Platform"/>
            <consortium name="The Broad Institute Genome Sequencing Center for Infectious Disease"/>
            <person name="Wu L."/>
            <person name="Ma J."/>
        </authorList>
    </citation>
    <scope>NUCLEOTIDE SEQUENCE [LARGE SCALE GENOMIC DNA]</scope>
    <source>
        <strain evidence="5 6">JCM 16374</strain>
    </source>
</reference>
<dbReference type="Proteomes" id="UP001500994">
    <property type="component" value="Unassembled WGS sequence"/>
</dbReference>
<feature type="compositionally biased region" description="Pro residues" evidence="3">
    <location>
        <begin position="82"/>
        <end position="127"/>
    </location>
</feature>
<name>A0ABN3SJR7_9ACTN</name>